<sequence length="313" mass="34224">MIGLIFKRVLATIPVLLIVALVIFVVLRMTHGDAAVLVAGDNATDAQIAEIRHQMGLDQPVPVQFVQWLGSMVQGDFGTSLISSRPVKDLVLDRLGPTVSLTLLTLAYTLAISIPLGVCSAWYRGKSLDRFVMAGSVAGFSVPVFIVAYLLILLFSLELRWLPVQGYKPLSEGLWEHLRHLILPAVSLGTVYIALITRIVRTSVIDTLNEDYIRTARAKGLNERRVLTRHALGNAAVPILTIIGISITMLIGGVVVTESVFNIPGLGRLVLDAVLSRDFTVIQSLIVLFSLVYVGVNLLIDISYMLVDPRIDY</sequence>
<dbReference type="Gene3D" id="1.10.3720.10">
    <property type="entry name" value="MetI-like"/>
    <property type="match status" value="1"/>
</dbReference>
<comment type="subcellular location">
    <subcellularLocation>
        <location evidence="1 7">Cell membrane</location>
        <topology evidence="1 7">Multi-pass membrane protein</topology>
    </subcellularLocation>
</comment>
<dbReference type="PANTHER" id="PTHR43163">
    <property type="entry name" value="DIPEPTIDE TRANSPORT SYSTEM PERMEASE PROTEIN DPPB-RELATED"/>
    <property type="match status" value="1"/>
</dbReference>
<evidence type="ECO:0000256" key="3">
    <source>
        <dbReference type="ARBA" id="ARBA00022475"/>
    </source>
</evidence>
<dbReference type="PROSITE" id="PS50928">
    <property type="entry name" value="ABC_TM1"/>
    <property type="match status" value="1"/>
</dbReference>
<dbReference type="eggNOG" id="COG0601">
    <property type="taxonomic scope" value="Bacteria"/>
</dbReference>
<evidence type="ECO:0000313" key="12">
    <source>
        <dbReference type="Proteomes" id="UP000214561"/>
    </source>
</evidence>
<dbReference type="InterPro" id="IPR035906">
    <property type="entry name" value="MetI-like_sf"/>
</dbReference>
<dbReference type="GeneID" id="96775609"/>
<dbReference type="EMBL" id="QEXO01000001">
    <property type="protein sequence ID" value="PWE16239.1"/>
    <property type="molecule type" value="Genomic_DNA"/>
</dbReference>
<gene>
    <name evidence="9" type="ORF">AFA_08915</name>
    <name evidence="10" type="ORF">DF183_05835</name>
    <name evidence="11" type="ORF">MXF72_09520</name>
</gene>
<dbReference type="RefSeq" id="WP_009454334.1">
    <property type="nucleotide sequence ID" value="NZ_CP013119.1"/>
</dbReference>
<reference evidence="10 13" key="2">
    <citation type="submission" date="2018-05" db="EMBL/GenBank/DDBJ databases">
        <title>Genome Sequence of an Efficient Indole-Degrading Bacterium, Alcaligenes sp.YBY.</title>
        <authorList>
            <person name="Yang B."/>
        </authorList>
    </citation>
    <scope>NUCLEOTIDE SEQUENCE [LARGE SCALE GENOMIC DNA]</scope>
    <source>
        <strain evidence="10 13">YBY</strain>
    </source>
</reference>
<feature type="domain" description="ABC transmembrane type-1" evidence="8">
    <location>
        <begin position="95"/>
        <end position="300"/>
    </location>
</feature>
<evidence type="ECO:0000313" key="13">
    <source>
        <dbReference type="Proteomes" id="UP000245216"/>
    </source>
</evidence>
<dbReference type="EMBL" id="CP021641">
    <property type="protein sequence ID" value="ASR89553.1"/>
    <property type="molecule type" value="Genomic_DNA"/>
</dbReference>
<dbReference type="Proteomes" id="UP000214561">
    <property type="component" value="Chromosome"/>
</dbReference>
<evidence type="ECO:0000256" key="5">
    <source>
        <dbReference type="ARBA" id="ARBA00022989"/>
    </source>
</evidence>
<dbReference type="Pfam" id="PF19300">
    <property type="entry name" value="BPD_transp_1_N"/>
    <property type="match status" value="1"/>
</dbReference>
<keyword evidence="5 7" id="KW-1133">Transmembrane helix</keyword>
<protein>
    <submittedName>
        <fullName evidence="10">ABC transporter permease</fullName>
    </submittedName>
</protein>
<dbReference type="GO" id="GO:0071916">
    <property type="term" value="F:dipeptide transmembrane transporter activity"/>
    <property type="evidence" value="ECO:0007669"/>
    <property type="project" value="TreeGrafter"/>
</dbReference>
<dbReference type="CDD" id="cd06261">
    <property type="entry name" value="TM_PBP2"/>
    <property type="match status" value="1"/>
</dbReference>
<dbReference type="STRING" id="511.UZ73_18215"/>
<dbReference type="OrthoDB" id="9803623at2"/>
<evidence type="ECO:0000256" key="4">
    <source>
        <dbReference type="ARBA" id="ARBA00022692"/>
    </source>
</evidence>
<reference evidence="11" key="4">
    <citation type="submission" date="2022-04" db="EMBL/GenBank/DDBJ databases">
        <title>Genomic mining of Alcaligenes faecalis D334 producing ectoin and derivatives.</title>
        <authorList>
            <person name="Doan V.T."/>
            <person name="Quach N.T."/>
            <person name="Vu T.-H.-N."/>
            <person name="Phi Q.-T."/>
        </authorList>
    </citation>
    <scope>NUCLEOTIDE SEQUENCE</scope>
    <source>
        <strain evidence="11">D334</strain>
    </source>
</reference>
<reference evidence="10 13" key="3">
    <citation type="submission" date="2018-05" db="EMBL/GenBank/DDBJ databases">
        <authorList>
            <person name="Lanie J.A."/>
            <person name="Ng W.-L."/>
            <person name="Kazmierczak K.M."/>
            <person name="Andrzejewski T.M."/>
            <person name="Davidsen T.M."/>
            <person name="Wayne K.J."/>
            <person name="Tettelin H."/>
            <person name="Glass J.I."/>
            <person name="Rusch D."/>
            <person name="Podicherti R."/>
            <person name="Tsui H.-C.T."/>
            <person name="Winkler M.E."/>
        </authorList>
    </citation>
    <scope>NUCLEOTIDE SEQUENCE [LARGE SCALE GENOMIC DNA]</scope>
    <source>
        <strain evidence="10 13">YBY</strain>
    </source>
</reference>
<reference evidence="9 12" key="1">
    <citation type="submission" date="2017-05" db="EMBL/GenBank/DDBJ databases">
        <authorList>
            <person name="Qiu J.G."/>
            <person name="He J."/>
        </authorList>
    </citation>
    <scope>NUCLEOTIDE SEQUENCE [LARGE SCALE GENOMIC DNA]</scope>
    <source>
        <strain evidence="9 12">JQ135</strain>
    </source>
</reference>
<evidence type="ECO:0000256" key="2">
    <source>
        <dbReference type="ARBA" id="ARBA00022448"/>
    </source>
</evidence>
<feature type="transmembrane region" description="Helical" evidence="7">
    <location>
        <begin position="99"/>
        <end position="119"/>
    </location>
</feature>
<dbReference type="KEGG" id="afq:AFA_08915"/>
<evidence type="ECO:0000313" key="10">
    <source>
        <dbReference type="EMBL" id="PWE16239.1"/>
    </source>
</evidence>
<feature type="transmembrane region" description="Helical" evidence="7">
    <location>
        <begin position="281"/>
        <end position="300"/>
    </location>
</feature>
<name>A0A0A2MYK4_ALCFA</name>
<dbReference type="AlphaFoldDB" id="A0A0A2MYK4"/>
<dbReference type="SUPFAM" id="SSF161098">
    <property type="entry name" value="MetI-like"/>
    <property type="match status" value="1"/>
</dbReference>
<feature type="transmembrane region" description="Helical" evidence="7">
    <location>
        <begin position="131"/>
        <end position="157"/>
    </location>
</feature>
<feature type="transmembrane region" description="Helical" evidence="7">
    <location>
        <begin position="9"/>
        <end position="27"/>
    </location>
</feature>
<dbReference type="GO" id="GO:0005886">
    <property type="term" value="C:plasma membrane"/>
    <property type="evidence" value="ECO:0007669"/>
    <property type="project" value="UniProtKB-SubCell"/>
</dbReference>
<dbReference type="InterPro" id="IPR045621">
    <property type="entry name" value="BPD_transp_1_N"/>
</dbReference>
<dbReference type="Proteomes" id="UP000245216">
    <property type="component" value="Unassembled WGS sequence"/>
</dbReference>
<evidence type="ECO:0000256" key="6">
    <source>
        <dbReference type="ARBA" id="ARBA00023136"/>
    </source>
</evidence>
<keyword evidence="2 7" id="KW-0813">Transport</keyword>
<dbReference type="KEGG" id="afa:UZ73_18215"/>
<comment type="similarity">
    <text evidence="7">Belongs to the binding-protein-dependent transport system permease family.</text>
</comment>
<keyword evidence="6 7" id="KW-0472">Membrane</keyword>
<evidence type="ECO:0000259" key="8">
    <source>
        <dbReference type="PROSITE" id="PS50928"/>
    </source>
</evidence>
<evidence type="ECO:0000256" key="7">
    <source>
        <dbReference type="RuleBase" id="RU363032"/>
    </source>
</evidence>
<dbReference type="PANTHER" id="PTHR43163:SF6">
    <property type="entry name" value="DIPEPTIDE TRANSPORT SYSTEM PERMEASE PROTEIN DPPB-RELATED"/>
    <property type="match status" value="1"/>
</dbReference>
<organism evidence="10 13">
    <name type="scientific">Alcaligenes faecalis</name>
    <dbReference type="NCBI Taxonomy" id="511"/>
    <lineage>
        <taxon>Bacteria</taxon>
        <taxon>Pseudomonadati</taxon>
        <taxon>Pseudomonadota</taxon>
        <taxon>Betaproteobacteria</taxon>
        <taxon>Burkholderiales</taxon>
        <taxon>Alcaligenaceae</taxon>
        <taxon>Alcaligenes</taxon>
    </lineage>
</organism>
<evidence type="ECO:0000313" key="11">
    <source>
        <dbReference type="EMBL" id="UPL23295.1"/>
    </source>
</evidence>
<proteinExistence type="inferred from homology"/>
<feature type="transmembrane region" description="Helical" evidence="7">
    <location>
        <begin position="177"/>
        <end position="195"/>
    </location>
</feature>
<feature type="transmembrane region" description="Helical" evidence="7">
    <location>
        <begin position="235"/>
        <end position="261"/>
    </location>
</feature>
<keyword evidence="4 7" id="KW-0812">Transmembrane</keyword>
<dbReference type="Proteomes" id="UP000830925">
    <property type="component" value="Chromosome"/>
</dbReference>
<keyword evidence="3" id="KW-1003">Cell membrane</keyword>
<accession>A0A0A2MYK4</accession>
<dbReference type="InterPro" id="IPR000515">
    <property type="entry name" value="MetI-like"/>
</dbReference>
<evidence type="ECO:0000256" key="1">
    <source>
        <dbReference type="ARBA" id="ARBA00004651"/>
    </source>
</evidence>
<dbReference type="Pfam" id="PF00528">
    <property type="entry name" value="BPD_transp_1"/>
    <property type="match status" value="1"/>
</dbReference>
<dbReference type="EMBL" id="CP095873">
    <property type="protein sequence ID" value="UPL23295.1"/>
    <property type="molecule type" value="Genomic_DNA"/>
</dbReference>
<evidence type="ECO:0000313" key="9">
    <source>
        <dbReference type="EMBL" id="ASR89553.1"/>
    </source>
</evidence>